<organism evidence="2 3">
    <name type="scientific">Gaopeijia maritima</name>
    <dbReference type="NCBI Taxonomy" id="3119007"/>
    <lineage>
        <taxon>Bacteria</taxon>
        <taxon>Pseudomonadati</taxon>
        <taxon>Gemmatimonadota</taxon>
        <taxon>Longimicrobiia</taxon>
        <taxon>Gaopeijiales</taxon>
        <taxon>Gaopeijiaceae</taxon>
        <taxon>Gaopeijia</taxon>
    </lineage>
</organism>
<name>A0ABU9E7F1_9BACT</name>
<evidence type="ECO:0000256" key="1">
    <source>
        <dbReference type="SAM" id="SignalP"/>
    </source>
</evidence>
<feature type="chain" id="PRO_5045452731" description="Flagella basal body P-ring formation protein FlgA" evidence="1">
    <location>
        <begin position="25"/>
        <end position="275"/>
    </location>
</feature>
<dbReference type="Proteomes" id="UP001484239">
    <property type="component" value="Unassembled WGS sequence"/>
</dbReference>
<protein>
    <recommendedName>
        <fullName evidence="4">Flagella basal body P-ring formation protein FlgA</fullName>
    </recommendedName>
</protein>
<feature type="signal peptide" evidence="1">
    <location>
        <begin position="1"/>
        <end position="24"/>
    </location>
</feature>
<gene>
    <name evidence="2" type="ORF">WI372_06650</name>
</gene>
<keyword evidence="1" id="KW-0732">Signal</keyword>
<dbReference type="RefSeq" id="WP_405286545.1">
    <property type="nucleotide sequence ID" value="NZ_JBBHLI010000003.1"/>
</dbReference>
<evidence type="ECO:0000313" key="2">
    <source>
        <dbReference type="EMBL" id="MEK9500651.1"/>
    </source>
</evidence>
<accession>A0ABU9E7F1</accession>
<evidence type="ECO:0000313" key="3">
    <source>
        <dbReference type="Proteomes" id="UP001484239"/>
    </source>
</evidence>
<proteinExistence type="predicted"/>
<comment type="caution">
    <text evidence="2">The sequence shown here is derived from an EMBL/GenBank/DDBJ whole genome shotgun (WGS) entry which is preliminary data.</text>
</comment>
<keyword evidence="3" id="KW-1185">Reference proteome</keyword>
<dbReference type="EMBL" id="JBBHLI010000003">
    <property type="protein sequence ID" value="MEK9500651.1"/>
    <property type="molecule type" value="Genomic_DNA"/>
</dbReference>
<evidence type="ECO:0008006" key="4">
    <source>
        <dbReference type="Google" id="ProtNLM"/>
    </source>
</evidence>
<reference evidence="2 3" key="1">
    <citation type="submission" date="2024-02" db="EMBL/GenBank/DDBJ databases">
        <title>A novel Gemmatimonadota bacterium.</title>
        <authorList>
            <person name="Du Z.-J."/>
            <person name="Ye Y.-Q."/>
        </authorList>
    </citation>
    <scope>NUCLEOTIDE SEQUENCE [LARGE SCALE GENOMIC DNA]</scope>
    <source>
        <strain evidence="2 3">DH-20</strain>
    </source>
</reference>
<sequence>MGSTTAPRLLLAGALILWTGTPLAAQSGASSAGDTLTAGSAVAVDVRLGGAGGAFDPSAPRPVRRRDTASPPAVLPAAVVHRAPFPVDEAALGAAPRVGEGALLEGALVPLAADGPHPPVGTRLQLWRPGEAGGDRSVGWPVATGTVVADASVRIDRLHDRVRAGDRVRPLPTEPDLAGRRLEAVAAGRRAAVLDLPAPRPVVQLGDWVRIALGADADVRPGDEFVPVSGADALGSETRLQIVSVHAAQSIARIVDLGSTSPLPGTVVRLDRRVR</sequence>